<name>A0A8J3SGS6_9ACTN</name>
<reference evidence="1 2" key="1">
    <citation type="submission" date="2021-01" db="EMBL/GenBank/DDBJ databases">
        <title>Whole genome shotgun sequence of Planobispora siamensis NBRC 107568.</title>
        <authorList>
            <person name="Komaki H."/>
            <person name="Tamura T."/>
        </authorList>
    </citation>
    <scope>NUCLEOTIDE SEQUENCE [LARGE SCALE GENOMIC DNA]</scope>
    <source>
        <strain evidence="1 2">NBRC 107568</strain>
    </source>
</reference>
<dbReference type="AlphaFoldDB" id="A0A8J3SGS6"/>
<dbReference type="EMBL" id="BOOJ01000025">
    <property type="protein sequence ID" value="GIH92215.1"/>
    <property type="molecule type" value="Genomic_DNA"/>
</dbReference>
<evidence type="ECO:0000313" key="1">
    <source>
        <dbReference type="EMBL" id="GIH92215.1"/>
    </source>
</evidence>
<accession>A0A8J3SGS6</accession>
<proteinExistence type="predicted"/>
<sequence length="106" mass="11760">MHTADDVEHLIWRIHQDLLQAGFAADPNEPAVDADLRIRYDPDRGVVVSWAASAESLTRDPPRHHRVRTAVHLALRAVLTDAGHRIADDHADDDLVIPVPARSSQP</sequence>
<dbReference type="Proteomes" id="UP000619788">
    <property type="component" value="Unassembled WGS sequence"/>
</dbReference>
<dbReference type="RefSeq" id="WP_204064446.1">
    <property type="nucleotide sequence ID" value="NZ_BOOJ01000025.1"/>
</dbReference>
<protein>
    <submittedName>
        <fullName evidence="1">Uncharacterized protein</fullName>
    </submittedName>
</protein>
<organism evidence="1 2">
    <name type="scientific">Planobispora siamensis</name>
    <dbReference type="NCBI Taxonomy" id="936338"/>
    <lineage>
        <taxon>Bacteria</taxon>
        <taxon>Bacillati</taxon>
        <taxon>Actinomycetota</taxon>
        <taxon>Actinomycetes</taxon>
        <taxon>Streptosporangiales</taxon>
        <taxon>Streptosporangiaceae</taxon>
        <taxon>Planobispora</taxon>
    </lineage>
</organism>
<gene>
    <name evidence="1" type="ORF">Psi01_28450</name>
</gene>
<comment type="caution">
    <text evidence="1">The sequence shown here is derived from an EMBL/GenBank/DDBJ whole genome shotgun (WGS) entry which is preliminary data.</text>
</comment>
<evidence type="ECO:0000313" key="2">
    <source>
        <dbReference type="Proteomes" id="UP000619788"/>
    </source>
</evidence>
<keyword evidence="2" id="KW-1185">Reference proteome</keyword>